<evidence type="ECO:0000313" key="7">
    <source>
        <dbReference type="Proteomes" id="UP000238479"/>
    </source>
</evidence>
<keyword evidence="1" id="KW-0863">Zinc-finger</keyword>
<organism evidence="6 7">
    <name type="scientific">Rosa chinensis</name>
    <name type="common">China rose</name>
    <dbReference type="NCBI Taxonomy" id="74649"/>
    <lineage>
        <taxon>Eukaryota</taxon>
        <taxon>Viridiplantae</taxon>
        <taxon>Streptophyta</taxon>
        <taxon>Embryophyta</taxon>
        <taxon>Tracheophyta</taxon>
        <taxon>Spermatophyta</taxon>
        <taxon>Magnoliopsida</taxon>
        <taxon>eudicotyledons</taxon>
        <taxon>Gunneridae</taxon>
        <taxon>Pentapetalae</taxon>
        <taxon>rosids</taxon>
        <taxon>fabids</taxon>
        <taxon>Rosales</taxon>
        <taxon>Rosaceae</taxon>
        <taxon>Rosoideae</taxon>
        <taxon>Rosoideae incertae sedis</taxon>
        <taxon>Rosa</taxon>
    </lineage>
</organism>
<accession>A0A2P6RCA2</accession>
<feature type="region of interest" description="Disordered" evidence="3">
    <location>
        <begin position="442"/>
        <end position="487"/>
    </location>
</feature>
<feature type="domain" description="RRM" evidence="4">
    <location>
        <begin position="1"/>
        <end position="70"/>
    </location>
</feature>
<feature type="compositionally biased region" description="Basic residues" evidence="3">
    <location>
        <begin position="254"/>
        <end position="264"/>
    </location>
</feature>
<dbReference type="Gene3D" id="4.10.60.10">
    <property type="entry name" value="Zinc finger, CCHC-type"/>
    <property type="match status" value="1"/>
</dbReference>
<dbReference type="EMBL" id="PDCK01000041">
    <property type="protein sequence ID" value="PRQ44069.1"/>
    <property type="molecule type" value="Genomic_DNA"/>
</dbReference>
<dbReference type="Gene3D" id="3.30.70.330">
    <property type="match status" value="1"/>
</dbReference>
<reference evidence="6 7" key="1">
    <citation type="journal article" date="2018" name="Nat. Genet.">
        <title>The Rosa genome provides new insights in the design of modern roses.</title>
        <authorList>
            <person name="Bendahmane M."/>
        </authorList>
    </citation>
    <scope>NUCLEOTIDE SEQUENCE [LARGE SCALE GENOMIC DNA]</scope>
    <source>
        <strain evidence="7">cv. Old Blush</strain>
    </source>
</reference>
<dbReference type="SUPFAM" id="SSF57756">
    <property type="entry name" value="Retrovirus zinc finger-like domains"/>
    <property type="match status" value="1"/>
</dbReference>
<evidence type="ECO:0000259" key="4">
    <source>
        <dbReference type="PROSITE" id="PS50102"/>
    </source>
</evidence>
<dbReference type="Pfam" id="PF00076">
    <property type="entry name" value="RRM_1"/>
    <property type="match status" value="1"/>
</dbReference>
<dbReference type="InterPro" id="IPR035979">
    <property type="entry name" value="RBD_domain_sf"/>
</dbReference>
<dbReference type="SUPFAM" id="SSF54928">
    <property type="entry name" value="RNA-binding domain, RBD"/>
    <property type="match status" value="1"/>
</dbReference>
<feature type="region of interest" description="Disordered" evidence="3">
    <location>
        <begin position="248"/>
        <end position="270"/>
    </location>
</feature>
<feature type="domain" description="CCHC-type" evidence="5">
    <location>
        <begin position="236"/>
        <end position="251"/>
    </location>
</feature>
<dbReference type="InterPro" id="IPR036875">
    <property type="entry name" value="Znf_CCHC_sf"/>
</dbReference>
<dbReference type="InterPro" id="IPR012677">
    <property type="entry name" value="Nucleotide-bd_a/b_plait_sf"/>
</dbReference>
<dbReference type="STRING" id="74649.A0A2P6RCA2"/>
<dbReference type="PROSITE" id="PS50158">
    <property type="entry name" value="ZF_CCHC"/>
    <property type="match status" value="1"/>
</dbReference>
<feature type="compositionally biased region" description="Low complexity" evidence="3">
    <location>
        <begin position="409"/>
        <end position="421"/>
    </location>
</feature>
<feature type="compositionally biased region" description="Low complexity" evidence="3">
    <location>
        <begin position="358"/>
        <end position="401"/>
    </location>
</feature>
<name>A0A2P6RCA2_ROSCH</name>
<evidence type="ECO:0000256" key="2">
    <source>
        <dbReference type="PROSITE-ProRule" id="PRU00176"/>
    </source>
</evidence>
<dbReference type="Pfam" id="PF00098">
    <property type="entry name" value="zf-CCHC"/>
    <property type="match status" value="1"/>
</dbReference>
<feature type="compositionally biased region" description="Basic and acidic residues" evidence="3">
    <location>
        <begin position="309"/>
        <end position="324"/>
    </location>
</feature>
<dbReference type="PANTHER" id="PTHR48038">
    <property type="entry name" value="RIBONUCLEOPROTEIN RB97D"/>
    <property type="match status" value="1"/>
</dbReference>
<evidence type="ECO:0000256" key="1">
    <source>
        <dbReference type="PROSITE-ProRule" id="PRU00047"/>
    </source>
</evidence>
<feature type="compositionally biased region" description="Basic and acidic residues" evidence="3">
    <location>
        <begin position="143"/>
        <end position="154"/>
    </location>
</feature>
<evidence type="ECO:0000313" key="6">
    <source>
        <dbReference type="EMBL" id="PRQ44069.1"/>
    </source>
</evidence>
<proteinExistence type="predicted"/>
<sequence length="607" mass="67991">MSLFIGNLSARTRGDDLQRVFRKFGQCMLNLKDRYGFVVYDFPQDAENALRALQGRNICGEPLILTWSKKQPIPFQGHQRVVRSYALHHGRHSARRGGFASRRMSSNDPRDYRSDINQPDTDGEKLSSVYMLNGGRGDPNKYANDDSREHHDLTEGLPVDGVAKLVDTANRIDNEVEFDRYEPCQSHEGEDEHENCQMAYSGCGSVPQRPQENARTVKITDTTLNRFNDLKSQNGCFSCGDLGHKIRDCPRKYSSGRKPKRFDHRQHDAIGKIGSGEAELERFGSISLEKLRLNKDSASGHRKSMRASDSGKSKATDRTQMKDRGGKKRSRWEGESPKRHSPKKARSVLSPPHSDYPASKSCAASQSSESVSRCSSSRARSQSVFMRAQSLSSDSRSSSKLIRSKSRSRSSSFTSSSESLSRSSYKAHVDLKCPVSKTETPKSKEILLEKRQPIGGDAQRVQNPGSDAAGCSSAQGSKEKVDPENSGGLVVGETHLKDPASEMHVSYCNGNSTCISSEEMCMVLKHYGMELPEESERHLPIEEYLGSARLWPWEIIYYRRLKKGLVSVENYARRVSQNQEFGIIDKYVRSSSGWGEIDEENPCKVNH</sequence>
<dbReference type="PROSITE" id="PS50102">
    <property type="entry name" value="RRM"/>
    <property type="match status" value="1"/>
</dbReference>
<dbReference type="OrthoDB" id="5970at2759"/>
<dbReference type="GO" id="GO:0003723">
    <property type="term" value="F:RNA binding"/>
    <property type="evidence" value="ECO:0007669"/>
    <property type="project" value="UniProtKB-UniRule"/>
</dbReference>
<keyword evidence="1" id="KW-0479">Metal-binding</keyword>
<evidence type="ECO:0000256" key="3">
    <source>
        <dbReference type="SAM" id="MobiDB-lite"/>
    </source>
</evidence>
<dbReference type="AlphaFoldDB" id="A0A2P6RCA2"/>
<protein>
    <submittedName>
        <fullName evidence="6">Putative transcription factor interactor and regulator CCHC(Zn) family</fullName>
    </submittedName>
</protein>
<dbReference type="InterPro" id="IPR001878">
    <property type="entry name" value="Znf_CCHC"/>
</dbReference>
<feature type="region of interest" description="Disordered" evidence="3">
    <location>
        <begin position="93"/>
        <end position="154"/>
    </location>
</feature>
<keyword evidence="2" id="KW-0694">RNA-binding</keyword>
<dbReference type="OMA" id="KNICGEP"/>
<keyword evidence="1" id="KW-0862">Zinc</keyword>
<gene>
    <name evidence="6" type="ORF">RchiOBHm_Chr3g0475181</name>
</gene>
<dbReference type="Proteomes" id="UP000238479">
    <property type="component" value="Chromosome 3"/>
</dbReference>
<dbReference type="Gramene" id="PRQ44069">
    <property type="protein sequence ID" value="PRQ44069"/>
    <property type="gene ID" value="RchiOBHm_Chr3g0475181"/>
</dbReference>
<evidence type="ECO:0000259" key="5">
    <source>
        <dbReference type="PROSITE" id="PS50158"/>
    </source>
</evidence>
<comment type="caution">
    <text evidence="6">The sequence shown here is derived from an EMBL/GenBank/DDBJ whole genome shotgun (WGS) entry which is preliminary data.</text>
</comment>
<dbReference type="PANTHER" id="PTHR48038:SF2">
    <property type="entry name" value="OS02G0536400 PROTEIN"/>
    <property type="match status" value="1"/>
</dbReference>
<feature type="compositionally biased region" description="Basic and acidic residues" evidence="3">
    <location>
        <begin position="442"/>
        <end position="452"/>
    </location>
</feature>
<dbReference type="InterPro" id="IPR000504">
    <property type="entry name" value="RRM_dom"/>
</dbReference>
<keyword evidence="7" id="KW-1185">Reference proteome</keyword>
<dbReference type="SMART" id="SM00343">
    <property type="entry name" value="ZnF_C2HC"/>
    <property type="match status" value="1"/>
</dbReference>
<feature type="region of interest" description="Disordered" evidence="3">
    <location>
        <begin position="294"/>
        <end position="421"/>
    </location>
</feature>
<dbReference type="GO" id="GO:0008270">
    <property type="term" value="F:zinc ion binding"/>
    <property type="evidence" value="ECO:0007669"/>
    <property type="project" value="UniProtKB-KW"/>
</dbReference>
<dbReference type="SMART" id="SM00360">
    <property type="entry name" value="RRM"/>
    <property type="match status" value="1"/>
</dbReference>